<dbReference type="Pfam" id="PF07733">
    <property type="entry name" value="DNA_pol3_alpha"/>
    <property type="match status" value="1"/>
</dbReference>
<feature type="compositionally biased region" description="Basic and acidic residues" evidence="10">
    <location>
        <begin position="14"/>
        <end position="30"/>
    </location>
</feature>
<keyword evidence="4 9" id="KW-0235">DNA replication</keyword>
<evidence type="ECO:0000256" key="2">
    <source>
        <dbReference type="ARBA" id="ARBA00022679"/>
    </source>
</evidence>
<dbReference type="PANTHER" id="PTHR32294:SF4">
    <property type="entry name" value="ERROR-PRONE DNA POLYMERASE"/>
    <property type="match status" value="1"/>
</dbReference>
<evidence type="ECO:0000256" key="7">
    <source>
        <dbReference type="ARBA" id="ARBA00023204"/>
    </source>
</evidence>
<dbReference type="Gene3D" id="3.20.20.140">
    <property type="entry name" value="Metal-dependent hydrolases"/>
    <property type="match status" value="1"/>
</dbReference>
<comment type="similarity">
    <text evidence="9">Belongs to the DNA polymerase type-C family. DnaE2 subfamily.</text>
</comment>
<evidence type="ECO:0000259" key="11">
    <source>
        <dbReference type="SMART" id="SM00481"/>
    </source>
</evidence>
<dbReference type="Pfam" id="PF02811">
    <property type="entry name" value="PHP"/>
    <property type="match status" value="1"/>
</dbReference>
<dbReference type="InterPro" id="IPR040982">
    <property type="entry name" value="DNA_pol3_finger"/>
</dbReference>
<evidence type="ECO:0000256" key="9">
    <source>
        <dbReference type="HAMAP-Rule" id="MF_01902"/>
    </source>
</evidence>
<dbReference type="SUPFAM" id="SSF89550">
    <property type="entry name" value="PHP domain-like"/>
    <property type="match status" value="1"/>
</dbReference>
<dbReference type="GO" id="GO:0008408">
    <property type="term" value="F:3'-5' exonuclease activity"/>
    <property type="evidence" value="ECO:0007669"/>
    <property type="project" value="InterPro"/>
</dbReference>
<dbReference type="CDD" id="cd07431">
    <property type="entry name" value="PHP_PolIIIA"/>
    <property type="match status" value="1"/>
</dbReference>
<dbReference type="InterPro" id="IPR004805">
    <property type="entry name" value="DnaE2/DnaE/PolC"/>
</dbReference>
<dbReference type="HAMAP" id="MF_01902">
    <property type="entry name" value="DNApol_error_prone"/>
    <property type="match status" value="1"/>
</dbReference>
<feature type="domain" description="Polymerase/histidinol phosphatase N-terminal" evidence="11">
    <location>
        <begin position="45"/>
        <end position="112"/>
    </location>
</feature>
<dbReference type="CDD" id="cd04485">
    <property type="entry name" value="DnaE_OBF"/>
    <property type="match status" value="1"/>
</dbReference>
<dbReference type="GO" id="GO:0003887">
    <property type="term" value="F:DNA-directed DNA polymerase activity"/>
    <property type="evidence" value="ECO:0007669"/>
    <property type="project" value="UniProtKB-UniRule"/>
</dbReference>
<organism evidence="12 13">
    <name type="scientific">Actinoallomurus bryophytorum</name>
    <dbReference type="NCBI Taxonomy" id="1490222"/>
    <lineage>
        <taxon>Bacteria</taxon>
        <taxon>Bacillati</taxon>
        <taxon>Actinomycetota</taxon>
        <taxon>Actinomycetes</taxon>
        <taxon>Streptosporangiales</taxon>
        <taxon>Thermomonosporaceae</taxon>
        <taxon>Actinoallomurus</taxon>
    </lineage>
</organism>
<dbReference type="SMART" id="SM00481">
    <property type="entry name" value="POLIIIAc"/>
    <property type="match status" value="1"/>
</dbReference>
<comment type="function">
    <text evidence="9">DNA polymerase involved in damage-induced mutagenesis and translesion synthesis (TLS). It is not the major replicative DNA polymerase.</text>
</comment>
<dbReference type="Proteomes" id="UP000316096">
    <property type="component" value="Unassembled WGS sequence"/>
</dbReference>
<dbReference type="InterPro" id="IPR023073">
    <property type="entry name" value="DnaE2"/>
</dbReference>
<dbReference type="InterPro" id="IPR004013">
    <property type="entry name" value="PHP_dom"/>
</dbReference>
<dbReference type="NCBIfam" id="TIGR00594">
    <property type="entry name" value="polc"/>
    <property type="match status" value="1"/>
</dbReference>
<keyword evidence="5 9" id="KW-0227">DNA damage</keyword>
<comment type="caution">
    <text evidence="12">The sequence shown here is derived from an EMBL/GenBank/DDBJ whole genome shotgun (WGS) entry which is preliminary data.</text>
</comment>
<dbReference type="InterPro" id="IPR029460">
    <property type="entry name" value="DNAPol_HHH"/>
</dbReference>
<dbReference type="InterPro" id="IPR003141">
    <property type="entry name" value="Pol/His_phosphatase_N"/>
</dbReference>
<dbReference type="GO" id="GO:0006281">
    <property type="term" value="P:DNA repair"/>
    <property type="evidence" value="ECO:0007669"/>
    <property type="project" value="UniProtKB-UniRule"/>
</dbReference>
<dbReference type="GO" id="GO:0005737">
    <property type="term" value="C:cytoplasm"/>
    <property type="evidence" value="ECO:0007669"/>
    <property type="project" value="UniProtKB-SubCell"/>
</dbReference>
<evidence type="ECO:0000256" key="5">
    <source>
        <dbReference type="ARBA" id="ARBA00022763"/>
    </source>
</evidence>
<name>A0A543C1C8_9ACTN</name>
<keyword evidence="7 9" id="KW-0234">DNA repair</keyword>
<dbReference type="Pfam" id="PF14579">
    <property type="entry name" value="HHH_6"/>
    <property type="match status" value="1"/>
</dbReference>
<evidence type="ECO:0000313" key="12">
    <source>
        <dbReference type="EMBL" id="TQL90858.1"/>
    </source>
</evidence>
<keyword evidence="3 9" id="KW-0548">Nucleotidyltransferase</keyword>
<dbReference type="Pfam" id="PF17657">
    <property type="entry name" value="DNA_pol3_finger"/>
    <property type="match status" value="1"/>
</dbReference>
<evidence type="ECO:0000256" key="8">
    <source>
        <dbReference type="ARBA" id="ARBA00049244"/>
    </source>
</evidence>
<dbReference type="RefSeq" id="WP_141962823.1">
    <property type="nucleotide sequence ID" value="NZ_VFOZ01000002.1"/>
</dbReference>
<reference evidence="12 13" key="1">
    <citation type="submission" date="2019-06" db="EMBL/GenBank/DDBJ databases">
        <title>Sequencing the genomes of 1000 actinobacteria strains.</title>
        <authorList>
            <person name="Klenk H.-P."/>
        </authorList>
    </citation>
    <scope>NUCLEOTIDE SEQUENCE [LARGE SCALE GENOMIC DNA]</scope>
    <source>
        <strain evidence="12 13">DSM 102200</strain>
    </source>
</reference>
<dbReference type="EC" id="2.7.7.7" evidence="9"/>
<evidence type="ECO:0000256" key="6">
    <source>
        <dbReference type="ARBA" id="ARBA00022932"/>
    </source>
</evidence>
<sequence>MGWNNPDVPWQEFERKLSWGGREPKPEPPPRRVPRPRLSGEGGWAELHCHSSYSFLDGASSPRELIDEAIRLGVEAVAVTDHDGMYGAVQLKEAAKGSGVGTIFGAELTLDLPAKQGEPDPGGGHLLVLARDAEGYGRLSGAITKAQLAGGEKGRPVYDLADLADAHGGHWAVLTGCRKSLAHAGGGLRTLIEMFGRENVYAELIDHDQPLDDARNDALYDLAGREKLAVIASNNVHYAGPDDASLAEALAAVRARRGLDDMVSWLPATGTAHLRSAGEMRARMARFPGVVERTVELARSCVFDLRLVAPDLPDWLVPEGHTESTWLRHLVAEGAAERYGPRRRARKAYRQIDQELNVIDDLGFPGYFLIVQEIVEFCRTEDILCQGRGSAANSAVCFALGITGVDAVKHNLLFERFLSPGRDGPPDIDLDIEHRRREEVIQHVYAKYGRDRAAQVANVISYRPRMAVRDAARALGFSPGQQDAWSRQLSPHEPLPPDGIPEAVTELAGRMQRLPRHLGIHSGGMVICDRPIGEVCPVEWARMPGRTVLQWDKDDCAAEGLVKFDLLGLGMLSALHDTFDLVATHHDIRFDLHNIPEEDPDVYAMLRDADTVGVFQVESRAQMATLPRLKPDRFYDLVVEVALIRPGPIQGGSVHPYLRRRNGQEPPDIPHPLMRGALYRTLGVPLFQEQMMQLAVDCAGFTPAESDALRQAMSSKRAPERIERLHDRLLSGMAERGISGEIAEEVYEKILGFASFGFPESHAQSFAHLVYASSYLKRHYPAAFTAALLRNQPMGFYSPQTLIGDARRHGVRVLGVDVNASADQATLEAPYAEAAGSPHSPAGAQPSVRVGLSYVRNLGKEGAERIAAGRPYESLEDLVRRVPMPTAALEALATAGAFGCFGLGRREALWAAGALSRGATSPASAPWRAERLPGTAPGTSAPALPAMTPIEETIADLWATGTSGRHPIAHVRHMLDERGAIPLGALGDVPGETNVLVAGVVTHRQRPGTAGGVIFFNIEDETGMGNIVCRPQVWERYRAMAFQAQAMLVHARLERHEGATNLVATRLRRLPVTTMARSRDFR</sequence>
<comment type="catalytic activity">
    <reaction evidence="8 9">
        <text>DNA(n) + a 2'-deoxyribonucleoside 5'-triphosphate = DNA(n+1) + diphosphate</text>
        <dbReference type="Rhea" id="RHEA:22508"/>
        <dbReference type="Rhea" id="RHEA-COMP:17339"/>
        <dbReference type="Rhea" id="RHEA-COMP:17340"/>
        <dbReference type="ChEBI" id="CHEBI:33019"/>
        <dbReference type="ChEBI" id="CHEBI:61560"/>
        <dbReference type="ChEBI" id="CHEBI:173112"/>
        <dbReference type="EC" id="2.7.7.7"/>
    </reaction>
</comment>
<evidence type="ECO:0000313" key="13">
    <source>
        <dbReference type="Proteomes" id="UP000316096"/>
    </source>
</evidence>
<feature type="region of interest" description="Disordered" evidence="10">
    <location>
        <begin position="14"/>
        <end position="39"/>
    </location>
</feature>
<dbReference type="AlphaFoldDB" id="A0A543C1C8"/>
<accession>A0A543C1C8</accession>
<evidence type="ECO:0000256" key="10">
    <source>
        <dbReference type="SAM" id="MobiDB-lite"/>
    </source>
</evidence>
<evidence type="ECO:0000256" key="1">
    <source>
        <dbReference type="ARBA" id="ARBA00022490"/>
    </source>
</evidence>
<evidence type="ECO:0000256" key="3">
    <source>
        <dbReference type="ARBA" id="ARBA00022695"/>
    </source>
</evidence>
<keyword evidence="6 9" id="KW-0239">DNA-directed DNA polymerase</keyword>
<dbReference type="Gene3D" id="1.10.150.870">
    <property type="match status" value="1"/>
</dbReference>
<keyword evidence="1 9" id="KW-0963">Cytoplasm</keyword>
<evidence type="ECO:0000256" key="4">
    <source>
        <dbReference type="ARBA" id="ARBA00022705"/>
    </source>
</evidence>
<comment type="subcellular location">
    <subcellularLocation>
        <location evidence="9">Cytoplasm</location>
    </subcellularLocation>
</comment>
<keyword evidence="13" id="KW-1185">Reference proteome</keyword>
<dbReference type="EMBL" id="VFOZ01000002">
    <property type="protein sequence ID" value="TQL90858.1"/>
    <property type="molecule type" value="Genomic_DNA"/>
</dbReference>
<dbReference type="InterPro" id="IPR011708">
    <property type="entry name" value="DNA_pol3_alpha_NTPase_dom"/>
</dbReference>
<dbReference type="GO" id="GO:0006260">
    <property type="term" value="P:DNA replication"/>
    <property type="evidence" value="ECO:0007669"/>
    <property type="project" value="UniProtKB-KW"/>
</dbReference>
<dbReference type="PANTHER" id="PTHR32294">
    <property type="entry name" value="DNA POLYMERASE III SUBUNIT ALPHA"/>
    <property type="match status" value="1"/>
</dbReference>
<protein>
    <recommendedName>
        <fullName evidence="9">Error-prone DNA polymerase</fullName>
        <ecNumber evidence="9">2.7.7.7</ecNumber>
    </recommendedName>
</protein>
<proteinExistence type="inferred from homology"/>
<dbReference type="NCBIfam" id="NF004225">
    <property type="entry name" value="PRK05672.1"/>
    <property type="match status" value="1"/>
</dbReference>
<keyword evidence="2 9" id="KW-0808">Transferase</keyword>
<dbReference type="InterPro" id="IPR016195">
    <property type="entry name" value="Pol/histidinol_Pase-like"/>
</dbReference>
<dbReference type="OrthoDB" id="9803237at2"/>
<gene>
    <name evidence="9" type="primary">dnaE2</name>
    <name evidence="12" type="ORF">FB559_8172</name>
</gene>